<dbReference type="FunFam" id="3.30.70.330:FF:000522">
    <property type="entry name" value="RNA recognition motif (RRM)-containing protein"/>
    <property type="match status" value="1"/>
</dbReference>
<proteinExistence type="predicted"/>
<evidence type="ECO:0000313" key="7">
    <source>
        <dbReference type="EMBL" id="KAG2634257.1"/>
    </source>
</evidence>
<feature type="domain" description="RRM" evidence="6">
    <location>
        <begin position="175"/>
        <end position="248"/>
    </location>
</feature>
<sequence length="1015" mass="112390">MMARGRRGPGGRGRFTGGPRGDERQPRHGARVDEDPYTPPQRRASGWGVAPPSRHLWVGGLAPVVSASDLSELFLRCGDVEGVARDPGRSFAFVSFRREGGAVAAVRELQGARLAGAPVRIEFSKGDKASGSSVDGRYTQYVDERYCIERGRKRQPSPENTIDKSKRNRSSEPSEVLWIGFPPGLKADEALLWEAFSPFGEVVRVTTFPGRTYAFVQYTSIAAACRAKEALQGRLFNNPRVSICFSRNEGAAPEDGKRSFVAPYSPQPTARPVFRDQDFEAFPRARPFDSPPRDLRMSSSHFVSNRLSRDSDDVGFRRDNYFQQETGVELGHVSNIKPFRIRELGPERRMHEELYEPHSRSPTARSDAPWHNIPSERHRKPLPLEDSWDVEDNSYLISKNLRGAEVHDTELPEYPFSEFGQGKVCPDYPRRPHYHLPEDDLHSKTYPLTSMHSRHHIDPLKNLTPLVDKHEPWHPQESFARHLGKMDRLTPEYHEPALKDEWKWNGTLAKGGTPICRARCFPVGKVLDFMLPEFLDCTARTSLDMLSRHYYQAAGSWVVFFVPENDADMAAYNDFMSYLGDKQRAAVCKLGERSTLFLVPPSDFSEQVLRVPGKVSISGVILKFQQSNPDYSSPNRRSLERIYPTSASNLNTDVSSHNDLNALRRLNAPDIRTFPQGPDYVRSSGGSYTPATADIILPYKPESAPYTVPQLPHEQPPADPRMGIAQDQHQQLPNMLPSGWSKSINMNDPNPGSGNFSFLAQSVISHAQNNRTQEPYTFATQGVPKGAASGYAPDAPDEASNSMSWPSMQPNSQVTRPDQPTIPVSLPPDQLAQLAALLAQQNQPGNAGLPMDSSNNQSGFIQNSNPHGHATMMPVNSGSIPIQNSLPSVPPSMPQLPAHVPPIQGSLPAHPASVPILSNTTLSIPPMHAMVNLAHSSMPMRPFVPPLPEGPPPFQQNTSSAPTVQPLAPGQQPSQQQSTQEDVDGDPQKRLQATLQLAATLLKQIQNQSNPGPQQ</sequence>
<feature type="compositionally biased region" description="Pro residues" evidence="5">
    <location>
        <begin position="942"/>
        <end position="954"/>
    </location>
</feature>
<dbReference type="SUPFAM" id="SSF54928">
    <property type="entry name" value="RNA-binding domain, RBD"/>
    <property type="match status" value="2"/>
</dbReference>
<dbReference type="GO" id="GO:0005634">
    <property type="term" value="C:nucleus"/>
    <property type="evidence" value="ECO:0007669"/>
    <property type="project" value="UniProtKB-SubCell"/>
</dbReference>
<dbReference type="CDD" id="cd21546">
    <property type="entry name" value="SPOC_FPA-like"/>
    <property type="match status" value="1"/>
</dbReference>
<feature type="region of interest" description="Disordered" evidence="5">
    <location>
        <begin position="942"/>
        <end position="992"/>
    </location>
</feature>
<dbReference type="Pfam" id="PF00076">
    <property type="entry name" value="RRM_1"/>
    <property type="match status" value="2"/>
</dbReference>
<dbReference type="InterPro" id="IPR035979">
    <property type="entry name" value="RBD_domain_sf"/>
</dbReference>
<feature type="compositionally biased region" description="Polar residues" evidence="5">
    <location>
        <begin position="874"/>
        <end position="887"/>
    </location>
</feature>
<dbReference type="PROSITE" id="PS50102">
    <property type="entry name" value="RRM"/>
    <property type="match status" value="2"/>
</dbReference>
<reference evidence="7" key="1">
    <citation type="submission" date="2020-05" db="EMBL/GenBank/DDBJ databases">
        <title>WGS assembly of Panicum virgatum.</title>
        <authorList>
            <person name="Lovell J.T."/>
            <person name="Jenkins J."/>
            <person name="Shu S."/>
            <person name="Juenger T.E."/>
            <person name="Schmutz J."/>
        </authorList>
    </citation>
    <scope>NUCLEOTIDE SEQUENCE</scope>
    <source>
        <strain evidence="7">AP13</strain>
    </source>
</reference>
<feature type="compositionally biased region" description="Polar residues" evidence="5">
    <location>
        <begin position="852"/>
        <end position="866"/>
    </location>
</feature>
<dbReference type="Proteomes" id="UP000823388">
    <property type="component" value="Chromosome 2N"/>
</dbReference>
<evidence type="ECO:0000256" key="4">
    <source>
        <dbReference type="PROSITE-ProRule" id="PRU00176"/>
    </source>
</evidence>
<keyword evidence="8" id="KW-1185">Reference proteome</keyword>
<evidence type="ECO:0000259" key="6">
    <source>
        <dbReference type="PROSITE" id="PS50102"/>
    </source>
</evidence>
<comment type="subcellular location">
    <subcellularLocation>
        <location evidence="1">Nucleus</location>
    </subcellularLocation>
</comment>
<feature type="region of interest" description="Disordered" evidence="5">
    <location>
        <begin position="775"/>
        <end position="826"/>
    </location>
</feature>
<dbReference type="Gene3D" id="3.30.70.330">
    <property type="match status" value="2"/>
</dbReference>
<name>A0A8T0VIH4_PANVG</name>
<comment type="caution">
    <text evidence="7">The sequence shown here is derived from an EMBL/GenBank/DDBJ whole genome shotgun (WGS) entry which is preliminary data.</text>
</comment>
<dbReference type="InterPro" id="IPR012921">
    <property type="entry name" value="SPOC_C"/>
</dbReference>
<evidence type="ECO:0000256" key="3">
    <source>
        <dbReference type="ARBA" id="ARBA00023242"/>
    </source>
</evidence>
<feature type="region of interest" description="Disordered" evidence="5">
    <location>
        <begin position="1"/>
        <end position="48"/>
    </location>
</feature>
<keyword evidence="2 4" id="KW-0694">RNA-binding</keyword>
<feature type="region of interest" description="Disordered" evidence="5">
    <location>
        <begin position="843"/>
        <end position="894"/>
    </location>
</feature>
<dbReference type="PANTHER" id="PTHR23189">
    <property type="entry name" value="RNA RECOGNITION MOTIF-CONTAINING"/>
    <property type="match status" value="1"/>
</dbReference>
<evidence type="ECO:0000313" key="8">
    <source>
        <dbReference type="Proteomes" id="UP000823388"/>
    </source>
</evidence>
<feature type="compositionally biased region" description="Polar residues" evidence="5">
    <location>
        <begin position="799"/>
        <end position="818"/>
    </location>
</feature>
<dbReference type="CDD" id="cd00590">
    <property type="entry name" value="RRM_SF"/>
    <property type="match status" value="2"/>
</dbReference>
<gene>
    <name evidence="7" type="ORF">PVAP13_2NG196900</name>
</gene>
<accession>A0A8T0VIH4</accession>
<dbReference type="OrthoDB" id="439808at2759"/>
<evidence type="ECO:0000256" key="5">
    <source>
        <dbReference type="SAM" id="MobiDB-lite"/>
    </source>
</evidence>
<feature type="domain" description="RRM" evidence="6">
    <location>
        <begin position="54"/>
        <end position="126"/>
    </location>
</feature>
<keyword evidence="3" id="KW-0539">Nucleus</keyword>
<dbReference type="AlphaFoldDB" id="A0A8T0VIH4"/>
<feature type="compositionally biased region" description="Gly residues" evidence="5">
    <location>
        <begin position="10"/>
        <end position="19"/>
    </location>
</feature>
<organism evidence="7 8">
    <name type="scientific">Panicum virgatum</name>
    <name type="common">Blackwell switchgrass</name>
    <dbReference type="NCBI Taxonomy" id="38727"/>
    <lineage>
        <taxon>Eukaryota</taxon>
        <taxon>Viridiplantae</taxon>
        <taxon>Streptophyta</taxon>
        <taxon>Embryophyta</taxon>
        <taxon>Tracheophyta</taxon>
        <taxon>Spermatophyta</taxon>
        <taxon>Magnoliopsida</taxon>
        <taxon>Liliopsida</taxon>
        <taxon>Poales</taxon>
        <taxon>Poaceae</taxon>
        <taxon>PACMAD clade</taxon>
        <taxon>Panicoideae</taxon>
        <taxon>Panicodae</taxon>
        <taxon>Paniceae</taxon>
        <taxon>Panicinae</taxon>
        <taxon>Panicum</taxon>
        <taxon>Panicum sect. Hiantes</taxon>
    </lineage>
</organism>
<evidence type="ECO:0000256" key="2">
    <source>
        <dbReference type="ARBA" id="ARBA00022884"/>
    </source>
</evidence>
<feature type="compositionally biased region" description="Low complexity" evidence="5">
    <location>
        <begin position="965"/>
        <end position="980"/>
    </location>
</feature>
<feature type="region of interest" description="Disordered" evidence="5">
    <location>
        <begin position="354"/>
        <end position="378"/>
    </location>
</feature>
<dbReference type="InterPro" id="IPR000504">
    <property type="entry name" value="RRM_dom"/>
</dbReference>
<dbReference type="Pfam" id="PF07744">
    <property type="entry name" value="SPOC"/>
    <property type="match status" value="1"/>
</dbReference>
<dbReference type="EMBL" id="CM029040">
    <property type="protein sequence ID" value="KAG2634257.1"/>
    <property type="molecule type" value="Genomic_DNA"/>
</dbReference>
<feature type="compositionally biased region" description="Basic and acidic residues" evidence="5">
    <location>
        <begin position="20"/>
        <end position="34"/>
    </location>
</feature>
<dbReference type="GO" id="GO:0003723">
    <property type="term" value="F:RNA binding"/>
    <property type="evidence" value="ECO:0007669"/>
    <property type="project" value="UniProtKB-UniRule"/>
</dbReference>
<protein>
    <recommendedName>
        <fullName evidence="6">RRM domain-containing protein</fullName>
    </recommendedName>
</protein>
<dbReference type="SMART" id="SM00360">
    <property type="entry name" value="RRM"/>
    <property type="match status" value="2"/>
</dbReference>
<evidence type="ECO:0000256" key="1">
    <source>
        <dbReference type="ARBA" id="ARBA00004123"/>
    </source>
</evidence>
<dbReference type="InterPro" id="IPR012677">
    <property type="entry name" value="Nucleotide-bd_a/b_plait_sf"/>
</dbReference>